<dbReference type="GO" id="GO:0008137">
    <property type="term" value="F:NADH dehydrogenase (ubiquinone) activity"/>
    <property type="evidence" value="ECO:0007669"/>
    <property type="project" value="InterPro"/>
</dbReference>
<dbReference type="Gene3D" id="3.30.460.80">
    <property type="entry name" value="NADH:ubiquinone oxidoreductase, 30kDa subunit"/>
    <property type="match status" value="1"/>
</dbReference>
<dbReference type="PROSITE" id="PS00542">
    <property type="entry name" value="COMPLEX1_30K"/>
    <property type="match status" value="1"/>
</dbReference>
<dbReference type="SUPFAM" id="SSF143243">
    <property type="entry name" value="Nqo5-like"/>
    <property type="match status" value="1"/>
</dbReference>
<keyword evidence="5" id="KW-1003">Cell membrane</keyword>
<keyword evidence="2 5" id="KW-0813">Transport</keyword>
<protein>
    <recommendedName>
        <fullName evidence="5">NADH-quinone oxidoreductase subunit C</fullName>
        <ecNumber evidence="5">7.1.1.-</ecNumber>
    </recommendedName>
    <alternativeName>
        <fullName evidence="5">NADH dehydrogenase I subunit C</fullName>
    </alternativeName>
    <alternativeName>
        <fullName evidence="5">NDH-1 subunit C</fullName>
    </alternativeName>
</protein>
<dbReference type="NCBIfam" id="NF004730">
    <property type="entry name" value="PRK06074.1-1"/>
    <property type="match status" value="1"/>
</dbReference>
<evidence type="ECO:0000256" key="4">
    <source>
        <dbReference type="ARBA" id="ARBA00023075"/>
    </source>
</evidence>
<evidence type="ECO:0000256" key="5">
    <source>
        <dbReference type="HAMAP-Rule" id="MF_01357"/>
    </source>
</evidence>
<keyword evidence="5" id="KW-0472">Membrane</keyword>
<comment type="subcellular location">
    <subcellularLocation>
        <location evidence="5">Cell membrane</location>
        <topology evidence="5">Peripheral membrane protein</topology>
        <orientation evidence="5">Cytoplasmic side</orientation>
    </subcellularLocation>
</comment>
<comment type="subunit">
    <text evidence="5">NDH-1 is composed of 14 different subunits. Subunits NuoB, C, D, E, F, and G constitute the peripheral sector of the complex.</text>
</comment>
<reference evidence="9" key="1">
    <citation type="submission" date="2018-05" db="EMBL/GenBank/DDBJ databases">
        <authorList>
            <person name="Lanie J.A."/>
            <person name="Ng W.-L."/>
            <person name="Kazmierczak K.M."/>
            <person name="Andrzejewski T.M."/>
            <person name="Davidsen T.M."/>
            <person name="Wayne K.J."/>
            <person name="Tettelin H."/>
            <person name="Glass J.I."/>
            <person name="Rusch D."/>
            <person name="Podicherti R."/>
            <person name="Tsui H.-C.T."/>
            <person name="Winkler M.E."/>
        </authorList>
    </citation>
    <scope>NUCLEOTIDE SEQUENCE</scope>
    <source>
        <strain evidence="9">KNB</strain>
    </source>
</reference>
<dbReference type="EMBL" id="LS423452">
    <property type="protein sequence ID" value="SPS06193.1"/>
    <property type="molecule type" value="Genomic_DNA"/>
</dbReference>
<name>A0A2X0QVG0_9PROT</name>
<dbReference type="GO" id="GO:0048038">
    <property type="term" value="F:quinone binding"/>
    <property type="evidence" value="ECO:0007669"/>
    <property type="project" value="UniProtKB-KW"/>
</dbReference>
<dbReference type="GO" id="GO:0050136">
    <property type="term" value="F:NADH dehydrogenase (quinone) (non-electrogenic) activity"/>
    <property type="evidence" value="ECO:0007669"/>
    <property type="project" value="UniProtKB-UniRule"/>
</dbReference>
<feature type="domain" description="NADH:ubiquinone oxidoreductase 30kDa subunit" evidence="8">
    <location>
        <begin position="33"/>
        <end position="175"/>
    </location>
</feature>
<keyword evidence="5 6" id="KW-1278">Translocase</keyword>
<dbReference type="NCBIfam" id="TIGR01961">
    <property type="entry name" value="NuoC_fam"/>
    <property type="match status" value="1"/>
</dbReference>
<dbReference type="GO" id="GO:0005886">
    <property type="term" value="C:plasma membrane"/>
    <property type="evidence" value="ECO:0007669"/>
    <property type="project" value="UniProtKB-SubCell"/>
</dbReference>
<gene>
    <name evidence="5 9" type="primary">nuoC</name>
    <name evidence="9" type="ORF">NITFAB_1783</name>
</gene>
<evidence type="ECO:0000256" key="7">
    <source>
        <dbReference type="RuleBase" id="RU003582"/>
    </source>
</evidence>
<organism evidence="9">
    <name type="scientific">Candidatus Nitrotoga fabula</name>
    <dbReference type="NCBI Taxonomy" id="2182327"/>
    <lineage>
        <taxon>Bacteria</taxon>
        <taxon>Pseudomonadati</taxon>
        <taxon>Pseudomonadota</taxon>
        <taxon>Betaproteobacteria</taxon>
        <taxon>Nitrosomonadales</taxon>
        <taxon>Gallionellaceae</taxon>
        <taxon>Candidatus Nitrotoga</taxon>
    </lineage>
</organism>
<dbReference type="PANTHER" id="PTHR10884">
    <property type="entry name" value="NADH DEHYDROGENASE UBIQUINONE IRON-SULFUR PROTEIN 3"/>
    <property type="match status" value="1"/>
</dbReference>
<dbReference type="PANTHER" id="PTHR10884:SF14">
    <property type="entry name" value="NADH DEHYDROGENASE [UBIQUINONE] IRON-SULFUR PROTEIN 3, MITOCHONDRIAL"/>
    <property type="match status" value="1"/>
</dbReference>
<dbReference type="Pfam" id="PF00329">
    <property type="entry name" value="Complex1_30kDa"/>
    <property type="match status" value="1"/>
</dbReference>
<dbReference type="HAMAP" id="MF_01357">
    <property type="entry name" value="NDH1_NuoC"/>
    <property type="match status" value="1"/>
</dbReference>
<keyword evidence="5 6" id="KW-0520">NAD</keyword>
<comment type="function">
    <text evidence="5">NDH-1 shuttles electrons from NADH, via FMN and iron-sulfur (Fe-S) centers, to quinones in the respiratory chain. The immediate electron acceptor for the enzyme in this species is believed to be ubiquinone. Couples the redox reaction to proton translocation (for every two electrons transferred, four hydrogen ions are translocated across the cytoplasmic membrane), and thus conserves the redox energy in a proton gradient.</text>
</comment>
<keyword evidence="4 5" id="KW-0830">Ubiquinone</keyword>
<evidence type="ECO:0000259" key="8">
    <source>
        <dbReference type="Pfam" id="PF00329"/>
    </source>
</evidence>
<sequence length="213" mass="24403">MSSDLNLLASNLNTVFSGRIVSLVNSLDELTMVVQATDMLHVLRCLRDDPTFRFEQLMDLCGVDYSTYGSALCEGGVYLRNDDVPDAYPLRFAIVYHLLSLAHNVRLRVRVFAEDNDLPVLDSVVGIWPCANWYEREAFDLYGIVFTGHPDLRRLLTDYGFVGNPFRKDFPLSGHVEMRYDPEQQRVIYQPVSIEPRELVPRIIREEHYGGGK</sequence>
<dbReference type="InterPro" id="IPR010218">
    <property type="entry name" value="NADH_DH_suC"/>
</dbReference>
<dbReference type="EC" id="7.1.1.-" evidence="5"/>
<evidence type="ECO:0000313" key="9">
    <source>
        <dbReference type="EMBL" id="SPS06193.1"/>
    </source>
</evidence>
<evidence type="ECO:0000256" key="2">
    <source>
        <dbReference type="ARBA" id="ARBA00022448"/>
    </source>
</evidence>
<evidence type="ECO:0000256" key="3">
    <source>
        <dbReference type="ARBA" id="ARBA00022719"/>
    </source>
</evidence>
<evidence type="ECO:0000256" key="1">
    <source>
        <dbReference type="ARBA" id="ARBA00007569"/>
    </source>
</evidence>
<dbReference type="InterPro" id="IPR037232">
    <property type="entry name" value="NADH_quin_OxRdtase_su_C/D-like"/>
</dbReference>
<comment type="similarity">
    <text evidence="1 5 6">Belongs to the complex I 30 kDa subunit family.</text>
</comment>
<dbReference type="InterPro" id="IPR001268">
    <property type="entry name" value="NADH_UbQ_OxRdtase_30kDa_su"/>
</dbReference>
<comment type="catalytic activity">
    <reaction evidence="5 7">
        <text>a quinone + NADH + 5 H(+)(in) = a quinol + NAD(+) + 4 H(+)(out)</text>
        <dbReference type="Rhea" id="RHEA:57888"/>
        <dbReference type="ChEBI" id="CHEBI:15378"/>
        <dbReference type="ChEBI" id="CHEBI:24646"/>
        <dbReference type="ChEBI" id="CHEBI:57540"/>
        <dbReference type="ChEBI" id="CHEBI:57945"/>
        <dbReference type="ChEBI" id="CHEBI:132124"/>
    </reaction>
</comment>
<keyword evidence="9" id="KW-0560">Oxidoreductase</keyword>
<evidence type="ECO:0000256" key="6">
    <source>
        <dbReference type="RuleBase" id="RU003456"/>
    </source>
</evidence>
<dbReference type="AlphaFoldDB" id="A0A2X0QVG0"/>
<proteinExistence type="inferred from homology"/>
<dbReference type="InterPro" id="IPR020396">
    <property type="entry name" value="NADH_UbQ_OxRdtase_CS"/>
</dbReference>
<accession>A0A2X0QVG0</accession>
<keyword evidence="3 5" id="KW-0874">Quinone</keyword>